<keyword evidence="6" id="KW-1185">Reference proteome</keyword>
<dbReference type="PANTHER" id="PTHR13778">
    <property type="entry name" value="GLYCOSYLTRANSFERASE 8 DOMAIN-CONTAINING PROTEIN"/>
    <property type="match status" value="1"/>
</dbReference>
<dbReference type="EMBL" id="JBBJCI010000265">
    <property type="protein sequence ID" value="KAK7236710.1"/>
    <property type="molecule type" value="Genomic_DNA"/>
</dbReference>
<evidence type="ECO:0000313" key="5">
    <source>
        <dbReference type="EMBL" id="KAK7236710.1"/>
    </source>
</evidence>
<gene>
    <name evidence="5" type="ORF">SO694_0048900</name>
</gene>
<comment type="similarity">
    <text evidence="1">Belongs to the glycosyltransferase 8 family.</text>
</comment>
<accession>A0ABR1FRM0</accession>
<dbReference type="InterPro" id="IPR050748">
    <property type="entry name" value="Glycosyltrans_8_dom-fam"/>
</dbReference>
<evidence type="ECO:0008006" key="7">
    <source>
        <dbReference type="Google" id="ProtNLM"/>
    </source>
</evidence>
<name>A0ABR1FRM0_AURAN</name>
<dbReference type="SUPFAM" id="SSF53448">
    <property type="entry name" value="Nucleotide-diphospho-sugar transferases"/>
    <property type="match status" value="1"/>
</dbReference>
<comment type="caution">
    <text evidence="5">The sequence shown here is derived from an EMBL/GenBank/DDBJ whole genome shotgun (WGS) entry which is preliminary data.</text>
</comment>
<proteinExistence type="inferred from homology"/>
<dbReference type="InterPro" id="IPR029044">
    <property type="entry name" value="Nucleotide-diphossugar_trans"/>
</dbReference>
<evidence type="ECO:0000256" key="4">
    <source>
        <dbReference type="SAM" id="SignalP"/>
    </source>
</evidence>
<evidence type="ECO:0000256" key="1">
    <source>
        <dbReference type="ARBA" id="ARBA00006351"/>
    </source>
</evidence>
<organism evidence="5 6">
    <name type="scientific">Aureococcus anophagefferens</name>
    <name type="common">Harmful bloom alga</name>
    <dbReference type="NCBI Taxonomy" id="44056"/>
    <lineage>
        <taxon>Eukaryota</taxon>
        <taxon>Sar</taxon>
        <taxon>Stramenopiles</taxon>
        <taxon>Ochrophyta</taxon>
        <taxon>Pelagophyceae</taxon>
        <taxon>Pelagomonadales</taxon>
        <taxon>Pelagomonadaceae</taxon>
        <taxon>Aureococcus</taxon>
    </lineage>
</organism>
<feature type="chain" id="PRO_5045200749" description="Hexosyltransferase" evidence="4">
    <location>
        <begin position="17"/>
        <end position="430"/>
    </location>
</feature>
<dbReference type="PANTHER" id="PTHR13778:SF13">
    <property type="entry name" value="GALACTURONOSYLTRANSFERASE-LIKE 3-RELATED"/>
    <property type="match status" value="1"/>
</dbReference>
<keyword evidence="2" id="KW-0328">Glycosyltransferase</keyword>
<sequence length="430" mass="46448">MLRLLVAALCLRGALPAGPSLLEAHEHNAPIVYSLDASPGLVDHAFSAVASLSSVVHASANATALRFAFVLTIPEASLDEFTAALCATIISAVGRDLHRPGLPVCARRSLAAFLASGSDGSCAAAGNAALPARVTFVHFPQHAGDYPGRVQRVLELLCCSQHRYAVDRPELARSMGNHARFFAYLALLPLGVRRAMFLDVDTLAHDDVAPLMASPLDEQKFVAAAKRCAPKRAAYKPRFKFSDPLVAEFGLRSEAQHVNAGVLVMDMERYCAADVVGNLDTVLVRHLRGPPLWRQGNNQPPFTIAAARHTLFVHPSWNVRPGDARAEQMVAGRQTRYSRRHPKAGADECADMVHNPARILHAHFKPCDALPNRLCPSPKTEATAREREDATKALKNACVAVNAADAKDKRPKAPCSCKGKHFTDVLMPKA</sequence>
<evidence type="ECO:0000313" key="6">
    <source>
        <dbReference type="Proteomes" id="UP001363151"/>
    </source>
</evidence>
<evidence type="ECO:0000256" key="2">
    <source>
        <dbReference type="ARBA" id="ARBA00022676"/>
    </source>
</evidence>
<dbReference type="Gene3D" id="3.90.550.10">
    <property type="entry name" value="Spore Coat Polysaccharide Biosynthesis Protein SpsA, Chain A"/>
    <property type="match status" value="1"/>
</dbReference>
<feature type="signal peptide" evidence="4">
    <location>
        <begin position="1"/>
        <end position="16"/>
    </location>
</feature>
<reference evidence="5 6" key="1">
    <citation type="submission" date="2024-03" db="EMBL/GenBank/DDBJ databases">
        <title>Aureococcus anophagefferens CCMP1851 and Kratosvirus quantuckense: Draft genome of a second virus-susceptible host strain in the model system.</title>
        <authorList>
            <person name="Chase E."/>
            <person name="Truchon A.R."/>
            <person name="Schepens W."/>
            <person name="Wilhelm S.W."/>
        </authorList>
    </citation>
    <scope>NUCLEOTIDE SEQUENCE [LARGE SCALE GENOMIC DNA]</scope>
    <source>
        <strain evidence="5 6">CCMP1851</strain>
    </source>
</reference>
<protein>
    <recommendedName>
        <fullName evidence="7">Hexosyltransferase</fullName>
    </recommendedName>
</protein>
<dbReference type="InterPro" id="IPR002495">
    <property type="entry name" value="Glyco_trans_8"/>
</dbReference>
<dbReference type="Pfam" id="PF01501">
    <property type="entry name" value="Glyco_transf_8"/>
    <property type="match status" value="1"/>
</dbReference>
<evidence type="ECO:0000256" key="3">
    <source>
        <dbReference type="ARBA" id="ARBA00022679"/>
    </source>
</evidence>
<keyword evidence="3" id="KW-0808">Transferase</keyword>
<keyword evidence="4" id="KW-0732">Signal</keyword>
<dbReference type="Proteomes" id="UP001363151">
    <property type="component" value="Unassembled WGS sequence"/>
</dbReference>